<reference evidence="1" key="1">
    <citation type="submission" date="2014-09" db="EMBL/GenBank/DDBJ databases">
        <authorList>
            <person name="Magalhaes I.L.F."/>
            <person name="Oliveira U."/>
            <person name="Santos F.R."/>
            <person name="Vidigal T.H.D.A."/>
            <person name="Brescovit A.D."/>
            <person name="Santos A.J."/>
        </authorList>
    </citation>
    <scope>NUCLEOTIDE SEQUENCE</scope>
    <source>
        <tissue evidence="1">Shoot tissue taken approximately 20 cm above the soil surface</tissue>
    </source>
</reference>
<evidence type="ECO:0000313" key="1">
    <source>
        <dbReference type="EMBL" id="JAE34775.1"/>
    </source>
</evidence>
<reference evidence="1" key="2">
    <citation type="journal article" date="2015" name="Data Brief">
        <title>Shoot transcriptome of the giant reed, Arundo donax.</title>
        <authorList>
            <person name="Barrero R.A."/>
            <person name="Guerrero F.D."/>
            <person name="Moolhuijzen P."/>
            <person name="Goolsby J.A."/>
            <person name="Tidwell J."/>
            <person name="Bellgard S.E."/>
            <person name="Bellgard M.I."/>
        </authorList>
    </citation>
    <scope>NUCLEOTIDE SEQUENCE</scope>
    <source>
        <tissue evidence="1">Shoot tissue taken approximately 20 cm above the soil surface</tissue>
    </source>
</reference>
<dbReference type="EMBL" id="GBRH01163121">
    <property type="protein sequence ID" value="JAE34775.1"/>
    <property type="molecule type" value="Transcribed_RNA"/>
</dbReference>
<organism evidence="1">
    <name type="scientific">Arundo donax</name>
    <name type="common">Giant reed</name>
    <name type="synonym">Donax arundinaceus</name>
    <dbReference type="NCBI Taxonomy" id="35708"/>
    <lineage>
        <taxon>Eukaryota</taxon>
        <taxon>Viridiplantae</taxon>
        <taxon>Streptophyta</taxon>
        <taxon>Embryophyta</taxon>
        <taxon>Tracheophyta</taxon>
        <taxon>Spermatophyta</taxon>
        <taxon>Magnoliopsida</taxon>
        <taxon>Liliopsida</taxon>
        <taxon>Poales</taxon>
        <taxon>Poaceae</taxon>
        <taxon>PACMAD clade</taxon>
        <taxon>Arundinoideae</taxon>
        <taxon>Arundineae</taxon>
        <taxon>Arundo</taxon>
    </lineage>
</organism>
<accession>A0A0A9HC77</accession>
<name>A0A0A9HC77_ARUDO</name>
<protein>
    <submittedName>
        <fullName evidence="1">Uncharacterized protein</fullName>
    </submittedName>
</protein>
<sequence>MDFWNGNGHKMKLVRAMWPLLCWI</sequence>
<dbReference type="AlphaFoldDB" id="A0A0A9HC77"/>
<proteinExistence type="predicted"/>